<organism evidence="2 3">
    <name type="scientific">Flavobacterium azooxidireducens</name>
    <dbReference type="NCBI Taxonomy" id="1871076"/>
    <lineage>
        <taxon>Bacteria</taxon>
        <taxon>Pseudomonadati</taxon>
        <taxon>Bacteroidota</taxon>
        <taxon>Flavobacteriia</taxon>
        <taxon>Flavobacteriales</taxon>
        <taxon>Flavobacteriaceae</taxon>
        <taxon>Flavobacterium</taxon>
    </lineage>
</organism>
<gene>
    <name evidence="2" type="ORF">M0M57_06365</name>
</gene>
<dbReference type="RefSeq" id="WP_248436352.1">
    <property type="nucleotide sequence ID" value="NZ_CP096205.1"/>
</dbReference>
<evidence type="ECO:0000256" key="1">
    <source>
        <dbReference type="SAM" id="SignalP"/>
    </source>
</evidence>
<name>A0ABY4KL11_9FLAO</name>
<keyword evidence="3" id="KW-1185">Reference proteome</keyword>
<evidence type="ECO:0000313" key="2">
    <source>
        <dbReference type="EMBL" id="UPQ80458.1"/>
    </source>
</evidence>
<evidence type="ECO:0008006" key="4">
    <source>
        <dbReference type="Google" id="ProtNLM"/>
    </source>
</evidence>
<proteinExistence type="predicted"/>
<sequence length="1112" mass="127855">MRKIYIICYTLLLSNIAIGQEGMPTIVPPSPEAASVFKFTEVPVSLYSGLANMNIPLFEIESDGVKIPINISYHSRGIKVAEVASRVGLGWSLNYGGMVSKQMRGYYDGYSYCQMNNYNDLFSNVNMRWNIFDFQGHSPENDRKCDLIPDQYFFDFLGVNGKFIFDYNDGEILMQKFSNIKIIRTDFGSNDGFKIIDGSGNTFYFGENNMTDTDYSTINFVAKESGDYTPNSESSDPLVINTWHLTKIKTQLGKEISFIYENEQSFFHRRSYDKFDHENEPSEYKSYFSNVISNQKRIKEIHFEKGKLEFNYFETDREDIFGSNALKEITMYDMYNKVVKKVKLTYDYTLAQDDGNTNFYLNGMDERAKKRLFLKSLEIQNDENSMVLPYQFEYDEQLLPSRHSNSIDYWGYFNGRTNGQFLKDYLGHSNSSRAVDTLKSEAGLLKKIIKPEGGSIHFHYEHNKVLNTFPNTIVYDGTNPIAEKHMLLTPLSHADYDSIRGQLVYSPSENIYRKAFSISEGLVGQLKYRTYMTGDENCNSVNYNNCDFIVTIRRLSDDSFVVPLPVTPNSQYVNTLVPPGDYVLSVKPKNINHDPTSTTSEHFNVDLDWIEEVERNLIYTSGKRIKKIEYRDDLNNVEFFKTYKYLNPETGITSGYLLGLASFYSRNSSSWSEGLHVVNPMGNVPGEPFSTYQGNTLGYEWVTEYFGEGENTIGKTVHQYTIPLDTGLYYYFPYHPPTDNEWLRGKELSIKTFKKNLNGSYNLVRKIENEYLYGDEIDSMESSNPSVFMPIPVTKHISEDLDISLAQYLKNSKNFRLPIFTTTGHDTILGHPQRVGYKTYHFTGGTVDLWKTKTTEYYDNGEELVTRTDYNYRYDNHYSPSIITQSTSDGILNSTKYFYAKDPEMNSKPFRLELENKNILDVPLVTQSFKGGDKLSEQETEFNNWTINTTSFVAPKFIHSAKGEQNTEVKVIFNEMDEKGNTLEVQQENGIKICYIYAYNQALPVAKIENISYNQIPPNAIEAIHNSTDVPSVYDESLVLTALNNLRVSLAAFADCMITTLTYKPLVGVSTITDPKEQTTTYEYDSFGRLKFVIDHQGNILSENEYHYRTQN</sequence>
<protein>
    <recommendedName>
        <fullName evidence="4">YD repeat-containing protein</fullName>
    </recommendedName>
</protein>
<feature type="signal peptide" evidence="1">
    <location>
        <begin position="1"/>
        <end position="19"/>
    </location>
</feature>
<dbReference type="EMBL" id="CP096205">
    <property type="protein sequence ID" value="UPQ80458.1"/>
    <property type="molecule type" value="Genomic_DNA"/>
</dbReference>
<feature type="chain" id="PRO_5045503899" description="YD repeat-containing protein" evidence="1">
    <location>
        <begin position="20"/>
        <end position="1112"/>
    </location>
</feature>
<dbReference type="Proteomes" id="UP000830583">
    <property type="component" value="Chromosome"/>
</dbReference>
<evidence type="ECO:0000313" key="3">
    <source>
        <dbReference type="Proteomes" id="UP000830583"/>
    </source>
</evidence>
<keyword evidence="1" id="KW-0732">Signal</keyword>
<accession>A0ABY4KL11</accession>
<reference evidence="2" key="1">
    <citation type="submission" date="2022-04" db="EMBL/GenBank/DDBJ databases">
        <title>Consumption of N2O by Flavobacterium azooxidireducens sp. nov. isolated from Decomposing Leaf Litter of Phragmites australis (Cav.).</title>
        <authorList>
            <person name="Behrendt U."/>
            <person name="Spanner T."/>
            <person name="Augustin J."/>
            <person name="Horn M.A."/>
            <person name="Kolb S."/>
            <person name="Ulrich A."/>
        </authorList>
    </citation>
    <scope>NUCLEOTIDE SEQUENCE</scope>
    <source>
        <strain evidence="2">IGB 4-14</strain>
    </source>
</reference>